<organism evidence="1 2">
    <name type="scientific">Moraxella caviae</name>
    <dbReference type="NCBI Taxonomy" id="34060"/>
    <lineage>
        <taxon>Bacteria</taxon>
        <taxon>Pseudomonadati</taxon>
        <taxon>Pseudomonadota</taxon>
        <taxon>Gammaproteobacteria</taxon>
        <taxon>Moraxellales</taxon>
        <taxon>Moraxellaceae</taxon>
        <taxon>Moraxella</taxon>
    </lineage>
</organism>
<evidence type="ECO:0000313" key="1">
    <source>
        <dbReference type="EMBL" id="OOR93068.1"/>
    </source>
</evidence>
<reference evidence="1 2" key="1">
    <citation type="submission" date="2017-02" db="EMBL/GenBank/DDBJ databases">
        <title>Draft genome sequence of Moraxella caviae CCUG 355 type strain.</title>
        <authorList>
            <person name="Engstrom-Jakobsson H."/>
            <person name="Salva-Serra F."/>
            <person name="Thorell K."/>
            <person name="Gonzales-Siles L."/>
            <person name="Karlsson R."/>
            <person name="Boulund F."/>
            <person name="Engstrand L."/>
            <person name="Moore E."/>
        </authorList>
    </citation>
    <scope>NUCLEOTIDE SEQUENCE [LARGE SCALE GENOMIC DNA]</scope>
    <source>
        <strain evidence="1 2">CCUG 355</strain>
    </source>
</reference>
<evidence type="ECO:0000313" key="2">
    <source>
        <dbReference type="Proteomes" id="UP000190435"/>
    </source>
</evidence>
<accession>A0A1T0ABM9</accession>
<name>A0A1T0ABM9_9GAMM</name>
<proteinExistence type="predicted"/>
<protein>
    <submittedName>
        <fullName evidence="1">Uncharacterized protein</fullName>
    </submittedName>
</protein>
<dbReference type="EMBL" id="MUXU01000006">
    <property type="protein sequence ID" value="OOR93068.1"/>
    <property type="molecule type" value="Genomic_DNA"/>
</dbReference>
<dbReference type="AlphaFoldDB" id="A0A1T0ABM9"/>
<gene>
    <name evidence="1" type="ORF">B0181_00885</name>
</gene>
<comment type="caution">
    <text evidence="1">The sequence shown here is derived from an EMBL/GenBank/DDBJ whole genome shotgun (WGS) entry which is preliminary data.</text>
</comment>
<keyword evidence="2" id="KW-1185">Reference proteome</keyword>
<dbReference type="Proteomes" id="UP000190435">
    <property type="component" value="Unassembled WGS sequence"/>
</dbReference>
<dbReference type="STRING" id="34060.B0181_00885"/>
<sequence>MCADECFKINHQPTSGYYNTNHTPSAKPCKRKFVWLLRVNGAVYKRMATLIKIPSQNGKIC</sequence>